<evidence type="ECO:0000256" key="3">
    <source>
        <dbReference type="ARBA" id="ARBA00007957"/>
    </source>
</evidence>
<dbReference type="EMBL" id="PDJZ01000011">
    <property type="protein sequence ID" value="RXJ83489.1"/>
    <property type="molecule type" value="Genomic_DNA"/>
</dbReference>
<comment type="caution">
    <text evidence="17">The sequence shown here is derived from an EMBL/GenBank/DDBJ whole genome shotgun (WGS) entry which is preliminary data.</text>
</comment>
<dbReference type="GO" id="GO:0045892">
    <property type="term" value="P:negative regulation of DNA-templated transcription"/>
    <property type="evidence" value="ECO:0007669"/>
    <property type="project" value="TreeGrafter"/>
</dbReference>
<keyword evidence="6" id="KW-0963">Cytoplasm</keyword>
<evidence type="ECO:0000256" key="11">
    <source>
        <dbReference type="ARBA" id="ARBA00023015"/>
    </source>
</evidence>
<keyword evidence="13" id="KW-0804">Transcription</keyword>
<comment type="subunit">
    <text evidence="4">Homodimer.</text>
</comment>
<dbReference type="Pfam" id="PF01475">
    <property type="entry name" value="FUR"/>
    <property type="match status" value="1"/>
</dbReference>
<dbReference type="Gene3D" id="3.30.1490.190">
    <property type="match status" value="1"/>
</dbReference>
<evidence type="ECO:0000313" key="17">
    <source>
        <dbReference type="EMBL" id="RXJ83489.1"/>
    </source>
</evidence>
<dbReference type="EMBL" id="NXII01000022">
    <property type="protein sequence ID" value="RXI37949.1"/>
    <property type="molecule type" value="Genomic_DNA"/>
</dbReference>
<evidence type="ECO:0000256" key="13">
    <source>
        <dbReference type="ARBA" id="ARBA00023163"/>
    </source>
</evidence>
<comment type="cofactor">
    <cofactor evidence="14">
        <name>Zn(2+)</name>
        <dbReference type="ChEBI" id="CHEBI:29105"/>
    </cofactor>
    <text evidence="14">Binds 1 zinc ion per subunit.</text>
</comment>
<organism evidence="17 19">
    <name type="scientific">Arcobacter cloacae</name>
    <dbReference type="NCBI Taxonomy" id="1054034"/>
    <lineage>
        <taxon>Bacteria</taxon>
        <taxon>Pseudomonadati</taxon>
        <taxon>Campylobacterota</taxon>
        <taxon>Epsilonproteobacteria</taxon>
        <taxon>Campylobacterales</taxon>
        <taxon>Arcobacteraceae</taxon>
        <taxon>Arcobacter</taxon>
    </lineage>
</organism>
<feature type="binding site" evidence="14">
    <location>
        <position position="108"/>
    </location>
    <ligand>
        <name>Zn(2+)</name>
        <dbReference type="ChEBI" id="CHEBI:29105"/>
    </ligand>
</feature>
<dbReference type="SUPFAM" id="SSF46785">
    <property type="entry name" value="Winged helix' DNA-binding domain"/>
    <property type="match status" value="1"/>
</dbReference>
<dbReference type="Proteomes" id="UP000290870">
    <property type="component" value="Unassembled WGS sequence"/>
</dbReference>
<evidence type="ECO:0000313" key="18">
    <source>
        <dbReference type="Proteomes" id="UP000290378"/>
    </source>
</evidence>
<feature type="binding site" evidence="15">
    <location>
        <position position="99"/>
    </location>
    <ligand>
        <name>Fe cation</name>
        <dbReference type="ChEBI" id="CHEBI:24875"/>
    </ligand>
</feature>
<dbReference type="Proteomes" id="UP000290378">
    <property type="component" value="Unassembled WGS sequence"/>
</dbReference>
<keyword evidence="11" id="KW-0805">Transcription regulation</keyword>
<dbReference type="InterPro" id="IPR036390">
    <property type="entry name" value="WH_DNA-bd_sf"/>
</dbReference>
<evidence type="ECO:0000256" key="4">
    <source>
        <dbReference type="ARBA" id="ARBA00011738"/>
    </source>
</evidence>
<dbReference type="FunFam" id="3.30.1490.190:FF:000001">
    <property type="entry name" value="Ferric uptake regulation protein"/>
    <property type="match status" value="1"/>
</dbReference>
<feature type="binding site" evidence="15">
    <location>
        <position position="101"/>
    </location>
    <ligand>
        <name>Fe cation</name>
        <dbReference type="ChEBI" id="CHEBI:24875"/>
    </ligand>
</feature>
<evidence type="ECO:0000256" key="5">
    <source>
        <dbReference type="ARBA" id="ARBA00020910"/>
    </source>
</evidence>
<dbReference type="PANTHER" id="PTHR33202:SF2">
    <property type="entry name" value="FERRIC UPTAKE REGULATION PROTEIN"/>
    <property type="match status" value="1"/>
</dbReference>
<keyword evidence="9 14" id="KW-0862">Zinc</keyword>
<feature type="binding site" evidence="14">
    <location>
        <position position="148"/>
    </location>
    <ligand>
        <name>Zn(2+)</name>
        <dbReference type="ChEBI" id="CHEBI:29105"/>
    </ligand>
</feature>
<protein>
    <recommendedName>
        <fullName evidence="5">Ferric uptake regulation protein</fullName>
    </recommendedName>
</protein>
<keyword evidence="18" id="KW-1185">Reference proteome</keyword>
<dbReference type="RefSeq" id="WP_128987097.1">
    <property type="nucleotide sequence ID" value="NZ_CBCSEI010000019.1"/>
</dbReference>
<evidence type="ECO:0000256" key="12">
    <source>
        <dbReference type="ARBA" id="ARBA00023125"/>
    </source>
</evidence>
<reference evidence="17 19" key="2">
    <citation type="submission" date="2017-10" db="EMBL/GenBank/DDBJ databases">
        <title>Genomics of the genus Arcobacter.</title>
        <authorList>
            <person name="Perez-Cataluna A."/>
            <person name="Figueras M.J."/>
        </authorList>
    </citation>
    <scope>NUCLEOTIDE SEQUENCE [LARGE SCALE GENOMIC DNA]</scope>
    <source>
        <strain evidence="17 19">F26</strain>
    </source>
</reference>
<comment type="subcellular location">
    <subcellularLocation>
        <location evidence="2">Cytoplasm</location>
    </subcellularLocation>
</comment>
<dbReference type="Gene3D" id="1.10.10.10">
    <property type="entry name" value="Winged helix-like DNA-binding domain superfamily/Winged helix DNA-binding domain"/>
    <property type="match status" value="1"/>
</dbReference>
<evidence type="ECO:0000256" key="14">
    <source>
        <dbReference type="PIRSR" id="PIRSR602481-1"/>
    </source>
</evidence>
<feature type="binding site" evidence="15">
    <location>
        <position position="120"/>
    </location>
    <ligand>
        <name>Fe cation</name>
        <dbReference type="ChEBI" id="CHEBI:24875"/>
    </ligand>
</feature>
<dbReference type="GO" id="GO:0003700">
    <property type="term" value="F:DNA-binding transcription factor activity"/>
    <property type="evidence" value="ECO:0007669"/>
    <property type="project" value="InterPro"/>
</dbReference>
<evidence type="ECO:0000256" key="8">
    <source>
        <dbReference type="ARBA" id="ARBA00022723"/>
    </source>
</evidence>
<keyword evidence="7" id="KW-0678">Repressor</keyword>
<accession>A0A4Q0UYY8</accession>
<dbReference type="PANTHER" id="PTHR33202">
    <property type="entry name" value="ZINC UPTAKE REGULATION PROTEIN"/>
    <property type="match status" value="1"/>
</dbReference>
<evidence type="ECO:0000313" key="19">
    <source>
        <dbReference type="Proteomes" id="UP000290870"/>
    </source>
</evidence>
<comment type="similarity">
    <text evidence="3">Belongs to the Fur family.</text>
</comment>
<dbReference type="GO" id="GO:0005829">
    <property type="term" value="C:cytosol"/>
    <property type="evidence" value="ECO:0007669"/>
    <property type="project" value="TreeGrafter"/>
</dbReference>
<keyword evidence="12" id="KW-0238">DNA-binding</keyword>
<proteinExistence type="inferred from homology"/>
<feature type="binding site" evidence="15">
    <location>
        <position position="137"/>
    </location>
    <ligand>
        <name>Fe cation</name>
        <dbReference type="ChEBI" id="CHEBI:24875"/>
    </ligand>
</feature>
<name>A0A4Q0UYY8_9BACT</name>
<comment type="cofactor">
    <cofactor evidence="15">
        <name>Mn(2+)</name>
        <dbReference type="ChEBI" id="CHEBI:29035"/>
    </cofactor>
    <cofactor evidence="15">
        <name>Fe(2+)</name>
        <dbReference type="ChEBI" id="CHEBI:29033"/>
    </cofactor>
    <text evidence="15">Binds 1 Mn(2+) or Fe(2+) ion per subunit.</text>
</comment>
<dbReference type="GO" id="GO:0008270">
    <property type="term" value="F:zinc ion binding"/>
    <property type="evidence" value="ECO:0007669"/>
    <property type="project" value="TreeGrafter"/>
</dbReference>
<dbReference type="OrthoDB" id="8659436at2"/>
<keyword evidence="10 15" id="KW-0408">Iron</keyword>
<dbReference type="GO" id="GO:1900705">
    <property type="term" value="P:negative regulation of siderophore biosynthetic process"/>
    <property type="evidence" value="ECO:0007669"/>
    <property type="project" value="TreeGrafter"/>
</dbReference>
<gene>
    <name evidence="16" type="ORF">CP963_11890</name>
    <name evidence="17" type="ORF">CRU90_09750</name>
</gene>
<evidence type="ECO:0000256" key="6">
    <source>
        <dbReference type="ARBA" id="ARBA00022490"/>
    </source>
</evidence>
<keyword evidence="8 14" id="KW-0479">Metal-binding</keyword>
<evidence type="ECO:0000256" key="7">
    <source>
        <dbReference type="ARBA" id="ARBA00022491"/>
    </source>
</evidence>
<feature type="binding site" evidence="14">
    <location>
        <position position="105"/>
    </location>
    <ligand>
        <name>Zn(2+)</name>
        <dbReference type="ChEBI" id="CHEBI:29105"/>
    </ligand>
</feature>
<feature type="binding site" evidence="14">
    <location>
        <position position="145"/>
    </location>
    <ligand>
        <name>Zn(2+)</name>
        <dbReference type="ChEBI" id="CHEBI:29105"/>
    </ligand>
</feature>
<dbReference type="InterPro" id="IPR043135">
    <property type="entry name" value="Fur_C"/>
</dbReference>
<dbReference type="InterPro" id="IPR002481">
    <property type="entry name" value="FUR"/>
</dbReference>
<evidence type="ECO:0000256" key="1">
    <source>
        <dbReference type="ARBA" id="ARBA00002997"/>
    </source>
</evidence>
<evidence type="ECO:0000256" key="10">
    <source>
        <dbReference type="ARBA" id="ARBA00023004"/>
    </source>
</evidence>
<sequence>MLNENNTNEEIIDELKKIVKQKGLKYTEQREIVLSILLHAKEHLTAEEVYNQIKKDCPDSNIGIATVYRALSFLEEVDLITSITFGTDGKKYESNAKSHHDHLICTNCGKIVEFIDDEIEKRQDKIAKKNKFKISSHSMQLYGTCENCQEA</sequence>
<evidence type="ECO:0000256" key="9">
    <source>
        <dbReference type="ARBA" id="ARBA00022833"/>
    </source>
</evidence>
<reference evidence="16 18" key="1">
    <citation type="submission" date="2017-09" db="EMBL/GenBank/DDBJ databases">
        <title>Genomics of the genus Arcobacter.</title>
        <authorList>
            <person name="Perez-Cataluna A."/>
            <person name="Figueras M.J."/>
            <person name="Salas-Masso N."/>
        </authorList>
    </citation>
    <scope>NUCLEOTIDE SEQUENCE [LARGE SCALE GENOMIC DNA]</scope>
    <source>
        <strain evidence="16 18">CECT 7834</strain>
    </source>
</reference>
<evidence type="ECO:0000256" key="15">
    <source>
        <dbReference type="PIRSR" id="PIRSR602481-2"/>
    </source>
</evidence>
<dbReference type="GO" id="GO:0000976">
    <property type="term" value="F:transcription cis-regulatory region binding"/>
    <property type="evidence" value="ECO:0007669"/>
    <property type="project" value="TreeGrafter"/>
</dbReference>
<dbReference type="AlphaFoldDB" id="A0A4Q0UYY8"/>
<evidence type="ECO:0000256" key="2">
    <source>
        <dbReference type="ARBA" id="ARBA00004496"/>
    </source>
</evidence>
<dbReference type="CDD" id="cd07153">
    <property type="entry name" value="Fur_like"/>
    <property type="match status" value="1"/>
</dbReference>
<dbReference type="InterPro" id="IPR036388">
    <property type="entry name" value="WH-like_DNA-bd_sf"/>
</dbReference>
<evidence type="ECO:0000313" key="16">
    <source>
        <dbReference type="EMBL" id="RXI37949.1"/>
    </source>
</evidence>
<comment type="function">
    <text evidence="1">Acts as a global negative controlling element, employing Fe(2+) as a cofactor to bind the operator of the repressed genes.</text>
</comment>